<dbReference type="Gene3D" id="3.40.605.10">
    <property type="entry name" value="Aldehyde Dehydrogenase, Chain A, domain 1"/>
    <property type="match status" value="1"/>
</dbReference>
<dbReference type="FunFam" id="3.40.605.10:FF:000007">
    <property type="entry name" value="NAD/NADP-dependent betaine aldehyde dehydrogenase"/>
    <property type="match status" value="1"/>
</dbReference>
<dbReference type="GO" id="GO:0016620">
    <property type="term" value="F:oxidoreductase activity, acting on the aldehyde or oxo group of donors, NAD or NADP as acceptor"/>
    <property type="evidence" value="ECO:0007669"/>
    <property type="project" value="InterPro"/>
</dbReference>
<evidence type="ECO:0000256" key="2">
    <source>
        <dbReference type="ARBA" id="ARBA00023002"/>
    </source>
</evidence>
<dbReference type="InterPro" id="IPR016161">
    <property type="entry name" value="Ald_DH/histidinol_DH"/>
</dbReference>
<comment type="similarity">
    <text evidence="1 4">Belongs to the aldehyde dehydrogenase family.</text>
</comment>
<dbReference type="EMBL" id="AMRA01000024">
    <property type="protein sequence ID" value="EKF25037.1"/>
    <property type="molecule type" value="Genomic_DNA"/>
</dbReference>
<dbReference type="STRING" id="1122247.GCA_000379865_03394"/>
<evidence type="ECO:0000256" key="5">
    <source>
        <dbReference type="SAM" id="MobiDB-lite"/>
    </source>
</evidence>
<keyword evidence="8" id="KW-1185">Reference proteome</keyword>
<dbReference type="Pfam" id="PF10783">
    <property type="entry name" value="DUF2599"/>
    <property type="match status" value="1"/>
</dbReference>
<dbReference type="PANTHER" id="PTHR42804:SF1">
    <property type="entry name" value="ALDEHYDE DEHYDROGENASE-RELATED"/>
    <property type="match status" value="1"/>
</dbReference>
<evidence type="ECO:0000256" key="4">
    <source>
        <dbReference type="RuleBase" id="RU003345"/>
    </source>
</evidence>
<sequence length="654" mass="69924">MAVTAVATKKLFINGTWTDGAGDQRLQVLNPATEEVIAEVPQATPADVEAAVSAARRAFDEGPWPSMSPAERGKILAAFADELSRRRAELVELNITEAGSTRMLAEFLQVGTPIDHFHDLVHRVLPQFPFEQPTPPIYGNGIGQGIVVREPYGVAALITAFNFPFLLNLAKVGPALAAGCTVVLKCSPYTPLEALVLGEIAETVGLPPGVLNIVTGDVDAGETLTRHPGVDIVSFTGSDTVGRKVYAQGAESIKKVVLELGGKSANILLDDTDLDRAMESVLGGFITHAGQGCALQTRILVHESLHDELVARVTGTLGFITVGDPSDPATMMGPLIREVQRQRVESLINAALDEGAQLAYGGKRPAHLERGFFIEPTLFTGVDNKMRIAQEEVFGPVAVVIPFRDDDEAVRIANDSRYGLAGGVWSKDPLARGGGGAPAAHRHGGDQRRWRRAESGGPVRRLQTQRDRPGVRRVRVVGVPAAQGAAMAGRLGAGRLGAGRIAAWALVAVLSGVAGGPLAAPVRAEPVDPVVPPPSPYPPRPPDAPNYIERTEWVYHGDRATLRVYPTAWGWAASGIFTNGAQSYDAWAELLEHAPEANTLSMQNQFFCYWQLSTFTNPGKVGTWNLEPWRPVVSSIIMQNSGCNPGGPDDVLNW</sequence>
<dbReference type="eggNOG" id="COG1012">
    <property type="taxonomic scope" value="Bacteria"/>
</dbReference>
<dbReference type="AlphaFoldDB" id="K5BGR6"/>
<dbReference type="Gene3D" id="3.40.309.10">
    <property type="entry name" value="Aldehyde Dehydrogenase, Chain A, domain 2"/>
    <property type="match status" value="1"/>
</dbReference>
<evidence type="ECO:0000313" key="7">
    <source>
        <dbReference type="EMBL" id="EKF25037.1"/>
    </source>
</evidence>
<dbReference type="InterPro" id="IPR029510">
    <property type="entry name" value="Ald_DH_CS_GLU"/>
</dbReference>
<evidence type="ECO:0000256" key="3">
    <source>
        <dbReference type="PROSITE-ProRule" id="PRU10007"/>
    </source>
</evidence>
<dbReference type="PATRIC" id="fig|1122247.3.peg.877"/>
<dbReference type="InterPro" id="IPR015590">
    <property type="entry name" value="Aldehyde_DH_dom"/>
</dbReference>
<accession>K5BGR6</accession>
<evidence type="ECO:0000256" key="1">
    <source>
        <dbReference type="ARBA" id="ARBA00009986"/>
    </source>
</evidence>
<dbReference type="Pfam" id="PF00171">
    <property type="entry name" value="Aldedh"/>
    <property type="match status" value="1"/>
</dbReference>
<feature type="region of interest" description="Disordered" evidence="5">
    <location>
        <begin position="432"/>
        <end position="469"/>
    </location>
</feature>
<reference evidence="7 8" key="1">
    <citation type="journal article" date="2012" name="J. Bacteriol.">
        <title>Genome sequence of Mycobacterium hassiacum DSM 44199, a rare source of heat-stable mycobacterial proteins.</title>
        <authorList>
            <person name="Tiago I."/>
            <person name="Maranha A."/>
            <person name="Mendes V."/>
            <person name="Alarico S."/>
            <person name="Moynihan P.J."/>
            <person name="Clarke A.J."/>
            <person name="Macedo-Ribeiro S."/>
            <person name="Pereira P.J."/>
            <person name="Empadinhas N."/>
        </authorList>
    </citation>
    <scope>NUCLEOTIDE SEQUENCE [LARGE SCALE GENOMIC DNA]</scope>
    <source>
        <strain evidence="8">DSM 44199 / CIP 105218 / JCM 12690 / 3849</strain>
    </source>
</reference>
<feature type="active site" evidence="3">
    <location>
        <position position="259"/>
    </location>
</feature>
<feature type="compositionally biased region" description="Basic and acidic residues" evidence="5">
    <location>
        <begin position="443"/>
        <end position="454"/>
    </location>
</feature>
<dbReference type="PROSITE" id="PS00687">
    <property type="entry name" value="ALDEHYDE_DEHYDR_GLU"/>
    <property type="match status" value="1"/>
</dbReference>
<keyword evidence="2 4" id="KW-0560">Oxidoreductase</keyword>
<dbReference type="PANTHER" id="PTHR42804">
    <property type="entry name" value="ALDEHYDE DEHYDROGENASE"/>
    <property type="match status" value="1"/>
</dbReference>
<name>K5BGR6_MYCHD</name>
<evidence type="ECO:0000313" key="8">
    <source>
        <dbReference type="Proteomes" id="UP000006265"/>
    </source>
</evidence>
<dbReference type="CDD" id="cd07089">
    <property type="entry name" value="ALDH_CddD-AldA-like"/>
    <property type="match status" value="1"/>
</dbReference>
<organism evidence="7 8">
    <name type="scientific">Mycolicibacterium hassiacum (strain DSM 44199 / CIP 105218 / JCM 12690 / 3849)</name>
    <name type="common">Mycobacterium hassiacum</name>
    <dbReference type="NCBI Taxonomy" id="1122247"/>
    <lineage>
        <taxon>Bacteria</taxon>
        <taxon>Bacillati</taxon>
        <taxon>Actinomycetota</taxon>
        <taxon>Actinomycetes</taxon>
        <taxon>Mycobacteriales</taxon>
        <taxon>Mycobacteriaceae</taxon>
        <taxon>Mycolicibacterium</taxon>
    </lineage>
</organism>
<dbReference type="InterPro" id="IPR019719">
    <property type="entry name" value="DUF2599"/>
</dbReference>
<dbReference type="InterPro" id="IPR016162">
    <property type="entry name" value="Ald_DH_N"/>
</dbReference>
<dbReference type="InterPro" id="IPR016163">
    <property type="entry name" value="Ald_DH_C"/>
</dbReference>
<comment type="caution">
    <text evidence="7">The sequence shown here is derived from an EMBL/GenBank/DDBJ whole genome shotgun (WGS) entry which is preliminary data.</text>
</comment>
<evidence type="ECO:0000259" key="6">
    <source>
        <dbReference type="Pfam" id="PF00171"/>
    </source>
</evidence>
<dbReference type="SUPFAM" id="SSF53720">
    <property type="entry name" value="ALDH-like"/>
    <property type="match status" value="1"/>
</dbReference>
<feature type="domain" description="Aldehyde dehydrogenase" evidence="6">
    <location>
        <begin position="17"/>
        <end position="428"/>
    </location>
</feature>
<gene>
    <name evidence="7" type="ORF">C731_0913</name>
</gene>
<protein>
    <submittedName>
        <fullName evidence="7">Aldehyde dehydrogenase family protein</fullName>
    </submittedName>
</protein>
<dbReference type="Proteomes" id="UP000006265">
    <property type="component" value="Unassembled WGS sequence"/>
</dbReference>
<proteinExistence type="inferred from homology"/>